<keyword evidence="11" id="KW-1185">Reference proteome</keyword>
<evidence type="ECO:0000256" key="7">
    <source>
        <dbReference type="SAM" id="Phobius"/>
    </source>
</evidence>
<comment type="subcellular location">
    <subcellularLocation>
        <location evidence="1">Cell membrane</location>
        <topology evidence="1">Multi-pass membrane protein</topology>
    </subcellularLocation>
</comment>
<reference evidence="10 11" key="1">
    <citation type="submission" date="2020-08" db="EMBL/GenBank/DDBJ databases">
        <title>Genomic Encyclopedia of Type Strains, Phase IV (KMG-IV): sequencing the most valuable type-strain genomes for metagenomic binning, comparative biology and taxonomic classification.</title>
        <authorList>
            <person name="Goeker M."/>
        </authorList>
    </citation>
    <scope>NUCLEOTIDE SEQUENCE [LARGE SCALE GENOMIC DNA]</scope>
    <source>
        <strain evidence="10 11">DSM 12251</strain>
    </source>
</reference>
<dbReference type="Pfam" id="PF12704">
    <property type="entry name" value="MacB_PCD"/>
    <property type="match status" value="1"/>
</dbReference>
<dbReference type="EMBL" id="JACHIF010000001">
    <property type="protein sequence ID" value="MBB5036053.1"/>
    <property type="molecule type" value="Genomic_DNA"/>
</dbReference>
<evidence type="ECO:0000313" key="10">
    <source>
        <dbReference type="EMBL" id="MBB5036053.1"/>
    </source>
</evidence>
<organism evidence="10 11">
    <name type="scientific">Prosthecobacter dejongeii</name>
    <dbReference type="NCBI Taxonomy" id="48465"/>
    <lineage>
        <taxon>Bacteria</taxon>
        <taxon>Pseudomonadati</taxon>
        <taxon>Verrucomicrobiota</taxon>
        <taxon>Verrucomicrobiia</taxon>
        <taxon>Verrucomicrobiales</taxon>
        <taxon>Verrucomicrobiaceae</taxon>
        <taxon>Prosthecobacter</taxon>
    </lineage>
</organism>
<accession>A0A7W7YH07</accession>
<feature type="transmembrane region" description="Helical" evidence="7">
    <location>
        <begin position="293"/>
        <end position="316"/>
    </location>
</feature>
<dbReference type="PANTHER" id="PTHR30572:SF4">
    <property type="entry name" value="ABC TRANSPORTER PERMEASE YTRF"/>
    <property type="match status" value="1"/>
</dbReference>
<dbReference type="InterPro" id="IPR050250">
    <property type="entry name" value="Macrolide_Exporter_MacB"/>
</dbReference>
<protein>
    <submittedName>
        <fullName evidence="10">Putative ABC transport system permease protein</fullName>
    </submittedName>
</protein>
<dbReference type="GO" id="GO:0005886">
    <property type="term" value="C:plasma membrane"/>
    <property type="evidence" value="ECO:0007669"/>
    <property type="project" value="UniProtKB-SubCell"/>
</dbReference>
<dbReference type="AlphaFoldDB" id="A0A7W7YH07"/>
<proteinExistence type="inferred from homology"/>
<evidence type="ECO:0000256" key="2">
    <source>
        <dbReference type="ARBA" id="ARBA00022475"/>
    </source>
</evidence>
<dbReference type="Proteomes" id="UP000534294">
    <property type="component" value="Unassembled WGS sequence"/>
</dbReference>
<evidence type="ECO:0000259" key="9">
    <source>
        <dbReference type="Pfam" id="PF12704"/>
    </source>
</evidence>
<dbReference type="InterPro" id="IPR025857">
    <property type="entry name" value="MacB_PCD"/>
</dbReference>
<dbReference type="GO" id="GO:0022857">
    <property type="term" value="F:transmembrane transporter activity"/>
    <property type="evidence" value="ECO:0007669"/>
    <property type="project" value="TreeGrafter"/>
</dbReference>
<sequence length="371" mass="39488">MNFFTIVLRGLLRRRVRTALTLVGISIGIAAVVALVGISEGFEKSWATGLKARGTDIVVSNMGGAMVPKPFSPTVRDRIAQLPQVSATCMLMVELMSVEEADMIMVSAREWGGFTWDKLAVTSGRLPKDENEQAVVLGQTAAEVLKKKVGDTLQVEATELTVVGIVNGGALVEDGSIILALPVFQTLMASEGKINVVDVRAQPGMTEEQLQALCAEINKVAPEVRAVSVAQHFNNSQGYKMIRAMSWGTSLLAVLVGVLGVMNTMLMTVFERKQEICVLLALGWKRSRIVRMVLWESALLGFAGGIGGVLLGILGVEAMQNAPAIKGLLEPDLSPSLLLKAVAIAVIVGVLSGLYPAWRSSRLNPAAALNG</sequence>
<dbReference type="Pfam" id="PF02687">
    <property type="entry name" value="FtsX"/>
    <property type="match status" value="1"/>
</dbReference>
<dbReference type="RefSeq" id="WP_184204496.1">
    <property type="nucleotide sequence ID" value="NZ_JACHIF010000001.1"/>
</dbReference>
<dbReference type="PANTHER" id="PTHR30572">
    <property type="entry name" value="MEMBRANE COMPONENT OF TRANSPORTER-RELATED"/>
    <property type="match status" value="1"/>
</dbReference>
<name>A0A7W7YH07_9BACT</name>
<evidence type="ECO:0000259" key="8">
    <source>
        <dbReference type="Pfam" id="PF02687"/>
    </source>
</evidence>
<feature type="transmembrane region" description="Helical" evidence="7">
    <location>
        <begin position="336"/>
        <end position="355"/>
    </location>
</feature>
<evidence type="ECO:0000256" key="5">
    <source>
        <dbReference type="ARBA" id="ARBA00023136"/>
    </source>
</evidence>
<evidence type="ECO:0000256" key="4">
    <source>
        <dbReference type="ARBA" id="ARBA00022989"/>
    </source>
</evidence>
<keyword evidence="4 7" id="KW-1133">Transmembrane helix</keyword>
<evidence type="ECO:0000256" key="3">
    <source>
        <dbReference type="ARBA" id="ARBA00022692"/>
    </source>
</evidence>
<keyword evidence="5 7" id="KW-0472">Membrane</keyword>
<dbReference type="InterPro" id="IPR003838">
    <property type="entry name" value="ABC3_permease_C"/>
</dbReference>
<comment type="caution">
    <text evidence="10">The sequence shown here is derived from an EMBL/GenBank/DDBJ whole genome shotgun (WGS) entry which is preliminary data.</text>
</comment>
<feature type="transmembrane region" description="Helical" evidence="7">
    <location>
        <begin position="20"/>
        <end position="38"/>
    </location>
</feature>
<comment type="similarity">
    <text evidence="6">Belongs to the ABC-4 integral membrane protein family.</text>
</comment>
<keyword evidence="3 7" id="KW-0812">Transmembrane</keyword>
<keyword evidence="2" id="KW-1003">Cell membrane</keyword>
<feature type="domain" description="MacB-like periplasmic core" evidence="9">
    <location>
        <begin position="18"/>
        <end position="212"/>
    </location>
</feature>
<evidence type="ECO:0000256" key="6">
    <source>
        <dbReference type="ARBA" id="ARBA00038076"/>
    </source>
</evidence>
<gene>
    <name evidence="10" type="ORF">HNQ64_000287</name>
</gene>
<evidence type="ECO:0000313" key="11">
    <source>
        <dbReference type="Proteomes" id="UP000534294"/>
    </source>
</evidence>
<feature type="domain" description="ABC3 transporter permease C-terminal" evidence="8">
    <location>
        <begin position="250"/>
        <end position="365"/>
    </location>
</feature>
<feature type="transmembrane region" description="Helical" evidence="7">
    <location>
        <begin position="244"/>
        <end position="266"/>
    </location>
</feature>
<evidence type="ECO:0000256" key="1">
    <source>
        <dbReference type="ARBA" id="ARBA00004651"/>
    </source>
</evidence>